<dbReference type="PANTHER" id="PTHR18934">
    <property type="entry name" value="ATP-DEPENDENT RNA HELICASE"/>
    <property type="match status" value="1"/>
</dbReference>
<dbReference type="InParanoid" id="A0A2P6NW50"/>
<dbReference type="PROSITE" id="PS51192">
    <property type="entry name" value="HELICASE_ATP_BIND_1"/>
    <property type="match status" value="1"/>
</dbReference>
<dbReference type="SMART" id="SM00490">
    <property type="entry name" value="HELICc"/>
    <property type="match status" value="1"/>
</dbReference>
<dbReference type="InterPro" id="IPR011709">
    <property type="entry name" value="DEAD-box_helicase_OB_fold"/>
</dbReference>
<keyword evidence="4 12" id="KW-0347">Helicase</keyword>
<feature type="coiled-coil region" evidence="7">
    <location>
        <begin position="163"/>
        <end position="198"/>
    </location>
</feature>
<comment type="catalytic activity">
    <reaction evidence="6">
        <text>ATP + H2O = ADP + phosphate + H(+)</text>
        <dbReference type="Rhea" id="RHEA:13065"/>
        <dbReference type="ChEBI" id="CHEBI:15377"/>
        <dbReference type="ChEBI" id="CHEBI:15378"/>
        <dbReference type="ChEBI" id="CHEBI:30616"/>
        <dbReference type="ChEBI" id="CHEBI:43474"/>
        <dbReference type="ChEBI" id="CHEBI:456216"/>
        <dbReference type="EC" id="3.6.4.13"/>
    </reaction>
</comment>
<organism evidence="12 13">
    <name type="scientific">Planoprotostelium fungivorum</name>
    <dbReference type="NCBI Taxonomy" id="1890364"/>
    <lineage>
        <taxon>Eukaryota</taxon>
        <taxon>Amoebozoa</taxon>
        <taxon>Evosea</taxon>
        <taxon>Variosea</taxon>
        <taxon>Cavosteliida</taxon>
        <taxon>Cavosteliaceae</taxon>
        <taxon>Planoprotostelium</taxon>
    </lineage>
</organism>
<sequence length="1376" mass="156554">MTGGKKESLPKGGKGKKEEIPAPAATGKGKNQGKKEEAPATTNNTKGKGKNKEEETVTPVEKPKQTWTGKSPATQLYEWCQRNKYDKPVFNQYRSGKQGFKWQVVMTQKTNSQTFIPDFFMPESVAARHAAAIVALHNFCHNLSMHTVLPPEFRDLWHELGVKRKEREEEEKVKEKIKVQKKEEMEAKQKKNDNLSQIYMGTNSRKIVEDAIKTMRGQKEEKMQEGPVADRHIVSASELSKSELGILSHLRGLGFASGDCFRSLSENSSIGECLDWLCMNVPEERLPKLFGPSKGNIEFRNFAKKKVVNEQEKLMAELDETNLRVLNRLEDFGFPYNHIVGFLKDYPKGKSEEETFQDTLQEIWRTCVTEEGKKEAKEVDESVEEMIENEMMALESILGEEYKLISHRTIQIEAHPQMKDTTSRLEIYFLNSRYPHEVPPILYHNESLTSEIRFHICKKIAQQCQTMLGEPYLYSLLLWLPSIDIKEIESIIAAEKEASEKEVSAKVSELDVKEPTETGQAKKTKQRAPQRNQHKSKLTEEQKKKLSADLYQERKRLEGEETFQKMQKLRSKLPANQYAEDILSSLKENQIIVISGSTGCGKSTQIPQIILDDYVMKNRGGEVNMICTQPRRISAIGLAQRVSAERGDALGESVGYSVRLESKMSWRTRLQYCTVGILLRRMGSDPLLDGVTHLIVDEVHERSLDIDFVLILIRGLIAKRPELKIILMSASLNAQLFANYFGSKTPILSIPGKVNRTVIRRLTAQVFPVKEYHLEDVIEFTKYSQTIQNRNDRKEGEEKFVESLPDKYRKEIEHKYTEDTIDTLNRIDREKIDYDIMERLVLWIVDGLKEGAVLIFLPGMIEILTITERLKRVRGRKEMVVLPLHSSLTTEEQTRVFDRYPGKIKIIASTNIAETSVTIEDIVAVVDCGRANQTVYDPLNKLPSLKMSWISQASMTQRKGRAGRVRAGECYRLFTKYDAEKAIEHDTPEIARVPLQQLLLSIKHMRVEGGSTLKHFLSRAIEPPSAEAIDSAVEILSTFGAFEKGTEKLTALGYHLASLPADIHLSKMMIFSSILRCVDPILTICATMSTRSPFVSPMDKRKEASEAHKKFQVAESDHLSFLSAYNQWWSARAKGDDRNFCTENFLSRQVLLQITDLKYQLAEQLSEIGFLPEVRMSKGEVQRYKNLGSDGIAEITGTHYNVNSKSNAIIKAVLCSGMYPNVISIQKPEAKYIQTGSGAVPLLSEAVEFKFRLSTKERVFIHPRSVNFSVREFQNPYMIFHQKMQTSKVFVSDSSTISHYPLLLFGGDIQVFHKDEQIVIDKWIRFLAPARIAVLVKEIRLELDKLLSEKITNPQFDVSSSALVGTVSKLLITEGL</sequence>
<dbReference type="SUPFAM" id="SSF52540">
    <property type="entry name" value="P-loop containing nucleoside triphosphate hydrolases"/>
    <property type="match status" value="1"/>
</dbReference>
<dbReference type="FunCoup" id="A0A2P6NW50">
    <property type="interactions" value="813"/>
</dbReference>
<accession>A0A2P6NW50</accession>
<evidence type="ECO:0000256" key="8">
    <source>
        <dbReference type="SAM" id="MobiDB-lite"/>
    </source>
</evidence>
<dbReference type="InterPro" id="IPR027417">
    <property type="entry name" value="P-loop_NTPase"/>
</dbReference>
<feature type="compositionally biased region" description="Basic and acidic residues" evidence="8">
    <location>
        <begin position="1"/>
        <end position="20"/>
    </location>
</feature>
<feature type="domain" description="RWD" evidence="9">
    <location>
        <begin position="389"/>
        <end position="487"/>
    </location>
</feature>
<dbReference type="Pfam" id="PF24385">
    <property type="entry name" value="DSRM_DHX29"/>
    <property type="match status" value="1"/>
</dbReference>
<dbReference type="STRING" id="1890364.A0A2P6NW50"/>
<dbReference type="PROSITE" id="PS51194">
    <property type="entry name" value="HELICASE_CTER"/>
    <property type="match status" value="1"/>
</dbReference>
<dbReference type="GO" id="GO:0003723">
    <property type="term" value="F:RNA binding"/>
    <property type="evidence" value="ECO:0007669"/>
    <property type="project" value="TreeGrafter"/>
</dbReference>
<evidence type="ECO:0000256" key="1">
    <source>
        <dbReference type="ARBA" id="ARBA00012552"/>
    </source>
</evidence>
<dbReference type="InterPro" id="IPR001650">
    <property type="entry name" value="Helicase_C-like"/>
</dbReference>
<evidence type="ECO:0000256" key="7">
    <source>
        <dbReference type="SAM" id="Coils"/>
    </source>
</evidence>
<keyword evidence="3" id="KW-0378">Hydrolase</keyword>
<evidence type="ECO:0000259" key="9">
    <source>
        <dbReference type="PROSITE" id="PS50908"/>
    </source>
</evidence>
<feature type="compositionally biased region" description="Basic residues" evidence="8">
    <location>
        <begin position="522"/>
        <end position="536"/>
    </location>
</feature>
<dbReference type="Pfam" id="PF05773">
    <property type="entry name" value="RWD"/>
    <property type="match status" value="1"/>
</dbReference>
<keyword evidence="7" id="KW-0175">Coiled coil</keyword>
<dbReference type="InterPro" id="IPR059023">
    <property type="entry name" value="RNA_hel_CTD"/>
</dbReference>
<dbReference type="FunFam" id="3.40.50.300:FF:000500">
    <property type="entry name" value="ATP-dependent RNA helicase DHX29"/>
    <property type="match status" value="1"/>
</dbReference>
<feature type="domain" description="Helicase C-terminal" evidence="11">
    <location>
        <begin position="840"/>
        <end position="1006"/>
    </location>
</feature>
<dbReference type="InterPro" id="IPR016135">
    <property type="entry name" value="UBQ-conjugating_enzyme/RWD"/>
</dbReference>
<dbReference type="Pfam" id="PF21010">
    <property type="entry name" value="HA2_C"/>
    <property type="match status" value="1"/>
</dbReference>
<dbReference type="Pfam" id="PF07717">
    <property type="entry name" value="OB_NTP_bind"/>
    <property type="match status" value="1"/>
</dbReference>
<dbReference type="OrthoDB" id="5600252at2759"/>
<evidence type="ECO:0000256" key="4">
    <source>
        <dbReference type="ARBA" id="ARBA00022806"/>
    </source>
</evidence>
<dbReference type="Pfam" id="PF26026">
    <property type="entry name" value="RNA_hel_CTD"/>
    <property type="match status" value="1"/>
</dbReference>
<feature type="region of interest" description="Disordered" evidence="8">
    <location>
        <begin position="1"/>
        <end position="69"/>
    </location>
</feature>
<dbReference type="FunFam" id="1.20.120.1080:FF:000002">
    <property type="entry name" value="Putative ATP-dependent RNA helicase DHX36"/>
    <property type="match status" value="1"/>
</dbReference>
<dbReference type="PANTHER" id="PTHR18934:SF145">
    <property type="entry name" value="ATP-DEPENDENT RNA HELICASE DHX57-RELATED"/>
    <property type="match status" value="1"/>
</dbReference>
<evidence type="ECO:0000256" key="3">
    <source>
        <dbReference type="ARBA" id="ARBA00022801"/>
    </source>
</evidence>
<dbReference type="GO" id="GO:0016787">
    <property type="term" value="F:hydrolase activity"/>
    <property type="evidence" value="ECO:0007669"/>
    <property type="project" value="UniProtKB-KW"/>
</dbReference>
<reference evidence="12 13" key="1">
    <citation type="journal article" date="2018" name="Genome Biol. Evol.">
        <title>Multiple Roots of Fruiting Body Formation in Amoebozoa.</title>
        <authorList>
            <person name="Hillmann F."/>
            <person name="Forbes G."/>
            <person name="Novohradska S."/>
            <person name="Ferling I."/>
            <person name="Riege K."/>
            <person name="Groth M."/>
            <person name="Westermann M."/>
            <person name="Marz M."/>
            <person name="Spaller T."/>
            <person name="Winckler T."/>
            <person name="Schaap P."/>
            <person name="Glockner G."/>
        </authorList>
    </citation>
    <scope>NUCLEOTIDE SEQUENCE [LARGE SCALE GENOMIC DNA]</scope>
    <source>
        <strain evidence="12 13">Jena</strain>
    </source>
</reference>
<name>A0A2P6NW50_9EUKA</name>
<proteinExistence type="predicted"/>
<dbReference type="SUPFAM" id="SSF54495">
    <property type="entry name" value="UBC-like"/>
    <property type="match status" value="1"/>
</dbReference>
<evidence type="ECO:0000259" key="10">
    <source>
        <dbReference type="PROSITE" id="PS51192"/>
    </source>
</evidence>
<feature type="compositionally biased region" description="Basic and acidic residues" evidence="8">
    <location>
        <begin position="503"/>
        <end position="516"/>
    </location>
</feature>
<evidence type="ECO:0000256" key="5">
    <source>
        <dbReference type="ARBA" id="ARBA00022840"/>
    </source>
</evidence>
<dbReference type="PROSITE" id="PS50908">
    <property type="entry name" value="RWD"/>
    <property type="match status" value="1"/>
</dbReference>
<dbReference type="Pfam" id="PF00271">
    <property type="entry name" value="Helicase_C"/>
    <property type="match status" value="1"/>
</dbReference>
<dbReference type="GO" id="GO:0003724">
    <property type="term" value="F:RNA helicase activity"/>
    <property type="evidence" value="ECO:0007669"/>
    <property type="project" value="UniProtKB-EC"/>
</dbReference>
<evidence type="ECO:0000313" key="13">
    <source>
        <dbReference type="Proteomes" id="UP000241769"/>
    </source>
</evidence>
<gene>
    <name evidence="12" type="ORF">PROFUN_04008</name>
</gene>
<evidence type="ECO:0000259" key="11">
    <source>
        <dbReference type="PROSITE" id="PS51194"/>
    </source>
</evidence>
<dbReference type="InterPro" id="IPR007502">
    <property type="entry name" value="Helicase-assoc_dom"/>
</dbReference>
<dbReference type="CDD" id="cd18791">
    <property type="entry name" value="SF2_C_RHA"/>
    <property type="match status" value="1"/>
</dbReference>
<dbReference type="EMBL" id="MDYQ01000013">
    <property type="protein sequence ID" value="PRP88185.1"/>
    <property type="molecule type" value="Genomic_DNA"/>
</dbReference>
<protein>
    <recommendedName>
        <fullName evidence="1">RNA helicase</fullName>
        <ecNumber evidence="1">3.6.4.13</ecNumber>
    </recommendedName>
</protein>
<dbReference type="Gene3D" id="1.20.120.1080">
    <property type="match status" value="1"/>
</dbReference>
<keyword evidence="5" id="KW-0067">ATP-binding</keyword>
<evidence type="ECO:0000313" key="12">
    <source>
        <dbReference type="EMBL" id="PRP88185.1"/>
    </source>
</evidence>
<dbReference type="EC" id="3.6.4.13" evidence="1"/>
<evidence type="ECO:0000256" key="2">
    <source>
        <dbReference type="ARBA" id="ARBA00022741"/>
    </source>
</evidence>
<dbReference type="CDD" id="cd17917">
    <property type="entry name" value="DEXHc_RHA-like"/>
    <property type="match status" value="1"/>
</dbReference>
<dbReference type="SMART" id="SM00487">
    <property type="entry name" value="DEXDc"/>
    <property type="match status" value="1"/>
</dbReference>
<dbReference type="GO" id="GO:0005524">
    <property type="term" value="F:ATP binding"/>
    <property type="evidence" value="ECO:0007669"/>
    <property type="project" value="UniProtKB-KW"/>
</dbReference>
<dbReference type="Gene3D" id="3.40.50.300">
    <property type="entry name" value="P-loop containing nucleotide triphosphate hydrolases"/>
    <property type="match status" value="2"/>
</dbReference>
<keyword evidence="13" id="KW-1185">Reference proteome</keyword>
<dbReference type="Proteomes" id="UP000241769">
    <property type="component" value="Unassembled WGS sequence"/>
</dbReference>
<dbReference type="Gene3D" id="3.10.110.10">
    <property type="entry name" value="Ubiquitin Conjugating Enzyme"/>
    <property type="match status" value="1"/>
</dbReference>
<dbReference type="SMART" id="SM00847">
    <property type="entry name" value="HA2"/>
    <property type="match status" value="1"/>
</dbReference>
<dbReference type="InterPro" id="IPR006575">
    <property type="entry name" value="RWD_dom"/>
</dbReference>
<keyword evidence="2" id="KW-0547">Nucleotide-binding</keyword>
<dbReference type="SMART" id="SM00591">
    <property type="entry name" value="RWD"/>
    <property type="match status" value="1"/>
</dbReference>
<feature type="region of interest" description="Disordered" evidence="8">
    <location>
        <begin position="503"/>
        <end position="544"/>
    </location>
</feature>
<dbReference type="InterPro" id="IPR056328">
    <property type="entry name" value="DSRM_DHX29"/>
</dbReference>
<dbReference type="InterPro" id="IPR014001">
    <property type="entry name" value="Helicase_ATP-bd"/>
</dbReference>
<dbReference type="Gene3D" id="3.30.160.20">
    <property type="match status" value="1"/>
</dbReference>
<feature type="domain" description="Helicase ATP-binding" evidence="10">
    <location>
        <begin position="583"/>
        <end position="750"/>
    </location>
</feature>
<dbReference type="SUPFAM" id="SSF54768">
    <property type="entry name" value="dsRNA-binding domain-like"/>
    <property type="match status" value="1"/>
</dbReference>
<evidence type="ECO:0000256" key="6">
    <source>
        <dbReference type="ARBA" id="ARBA00047984"/>
    </source>
</evidence>
<comment type="caution">
    <text evidence="12">The sequence shown here is derived from an EMBL/GenBank/DDBJ whole genome shotgun (WGS) entry which is preliminary data.</text>
</comment>